<name>A0AAE1YE79_9LAMI</name>
<dbReference type="EMBL" id="JACGWO010000004">
    <property type="protein sequence ID" value="KAK4428412.1"/>
    <property type="molecule type" value="Genomic_DNA"/>
</dbReference>
<evidence type="ECO:0000313" key="3">
    <source>
        <dbReference type="EMBL" id="KAK4428412.1"/>
    </source>
</evidence>
<evidence type="ECO:0000256" key="1">
    <source>
        <dbReference type="PROSITE-ProRule" id="PRU00047"/>
    </source>
</evidence>
<dbReference type="AlphaFoldDB" id="A0AAE1YE79"/>
<sequence length="102" mass="11686">MNLGVAMFIGNKLGKFHDMEMDALRCSWGAPLRMRVGVDVNLPLKQAYKIRTTNGEEHIVTFTYVHLPNLCYLCGHLGHIAKYCELRFHDDFVDPVVRPIPE</sequence>
<dbReference type="PANTHER" id="PTHR31286">
    <property type="entry name" value="GLYCINE-RICH CELL WALL STRUCTURAL PROTEIN 1.8-LIKE"/>
    <property type="match status" value="1"/>
</dbReference>
<proteinExistence type="predicted"/>
<reference evidence="3" key="1">
    <citation type="submission" date="2020-06" db="EMBL/GenBank/DDBJ databases">
        <authorList>
            <person name="Li T."/>
            <person name="Hu X."/>
            <person name="Zhang T."/>
            <person name="Song X."/>
            <person name="Zhang H."/>
            <person name="Dai N."/>
            <person name="Sheng W."/>
            <person name="Hou X."/>
            <person name="Wei L."/>
        </authorList>
    </citation>
    <scope>NUCLEOTIDE SEQUENCE</scope>
    <source>
        <strain evidence="3">3651</strain>
        <tissue evidence="3">Leaf</tissue>
    </source>
</reference>
<keyword evidence="1" id="KW-0863">Zinc-finger</keyword>
<dbReference type="InterPro" id="IPR040256">
    <property type="entry name" value="At4g02000-like"/>
</dbReference>
<comment type="caution">
    <text evidence="3">The sequence shown here is derived from an EMBL/GenBank/DDBJ whole genome shotgun (WGS) entry which is preliminary data.</text>
</comment>
<dbReference type="Pfam" id="PF14392">
    <property type="entry name" value="zf-CCHC_4"/>
    <property type="match status" value="1"/>
</dbReference>
<feature type="domain" description="CCHC-type" evidence="2">
    <location>
        <begin position="71"/>
        <end position="84"/>
    </location>
</feature>
<protein>
    <recommendedName>
        <fullName evidence="2">CCHC-type domain-containing protein</fullName>
    </recommendedName>
</protein>
<keyword evidence="1" id="KW-0862">Zinc</keyword>
<dbReference type="GO" id="GO:0003676">
    <property type="term" value="F:nucleic acid binding"/>
    <property type="evidence" value="ECO:0007669"/>
    <property type="project" value="InterPro"/>
</dbReference>
<keyword evidence="4" id="KW-1185">Reference proteome</keyword>
<reference evidence="3" key="2">
    <citation type="journal article" date="2024" name="Plant">
        <title>Genomic evolution and insights into agronomic trait innovations of Sesamum species.</title>
        <authorList>
            <person name="Miao H."/>
            <person name="Wang L."/>
            <person name="Qu L."/>
            <person name="Liu H."/>
            <person name="Sun Y."/>
            <person name="Le M."/>
            <person name="Wang Q."/>
            <person name="Wei S."/>
            <person name="Zheng Y."/>
            <person name="Lin W."/>
            <person name="Duan Y."/>
            <person name="Cao H."/>
            <person name="Xiong S."/>
            <person name="Wang X."/>
            <person name="Wei L."/>
            <person name="Li C."/>
            <person name="Ma Q."/>
            <person name="Ju M."/>
            <person name="Zhao R."/>
            <person name="Li G."/>
            <person name="Mu C."/>
            <person name="Tian Q."/>
            <person name="Mei H."/>
            <person name="Zhang T."/>
            <person name="Gao T."/>
            <person name="Zhang H."/>
        </authorList>
    </citation>
    <scope>NUCLEOTIDE SEQUENCE</scope>
    <source>
        <strain evidence="3">3651</strain>
    </source>
</reference>
<dbReference type="GO" id="GO:0008270">
    <property type="term" value="F:zinc ion binding"/>
    <property type="evidence" value="ECO:0007669"/>
    <property type="project" value="UniProtKB-KW"/>
</dbReference>
<accession>A0AAE1YE79</accession>
<evidence type="ECO:0000259" key="2">
    <source>
        <dbReference type="PROSITE" id="PS50158"/>
    </source>
</evidence>
<dbReference type="InterPro" id="IPR025836">
    <property type="entry name" value="Zn_knuckle_CX2CX4HX4C"/>
</dbReference>
<organism evidence="3 4">
    <name type="scientific">Sesamum alatum</name>
    <dbReference type="NCBI Taxonomy" id="300844"/>
    <lineage>
        <taxon>Eukaryota</taxon>
        <taxon>Viridiplantae</taxon>
        <taxon>Streptophyta</taxon>
        <taxon>Embryophyta</taxon>
        <taxon>Tracheophyta</taxon>
        <taxon>Spermatophyta</taxon>
        <taxon>Magnoliopsida</taxon>
        <taxon>eudicotyledons</taxon>
        <taxon>Gunneridae</taxon>
        <taxon>Pentapetalae</taxon>
        <taxon>asterids</taxon>
        <taxon>lamiids</taxon>
        <taxon>Lamiales</taxon>
        <taxon>Pedaliaceae</taxon>
        <taxon>Sesamum</taxon>
    </lineage>
</organism>
<dbReference type="InterPro" id="IPR001878">
    <property type="entry name" value="Znf_CCHC"/>
</dbReference>
<gene>
    <name evidence="3" type="ORF">Salat_1140800</name>
</gene>
<dbReference type="PANTHER" id="PTHR31286:SF178">
    <property type="entry name" value="DUF4283 DOMAIN-CONTAINING PROTEIN"/>
    <property type="match status" value="1"/>
</dbReference>
<dbReference type="PROSITE" id="PS50158">
    <property type="entry name" value="ZF_CCHC"/>
    <property type="match status" value="1"/>
</dbReference>
<evidence type="ECO:0000313" key="4">
    <source>
        <dbReference type="Proteomes" id="UP001293254"/>
    </source>
</evidence>
<dbReference type="Proteomes" id="UP001293254">
    <property type="component" value="Unassembled WGS sequence"/>
</dbReference>
<keyword evidence="1" id="KW-0479">Metal-binding</keyword>